<dbReference type="SUPFAM" id="SSF53649">
    <property type="entry name" value="Alkaline phosphatase-like"/>
    <property type="match status" value="1"/>
</dbReference>
<accession>A0A2Z4GB69</accession>
<dbReference type="Pfam" id="PF00884">
    <property type="entry name" value="Sulfatase"/>
    <property type="match status" value="1"/>
</dbReference>
<evidence type="ECO:0000256" key="3">
    <source>
        <dbReference type="SAM" id="SignalP"/>
    </source>
</evidence>
<dbReference type="FunFam" id="3.40.720.10:FF:000070">
    <property type="entry name" value="Arylsulfatase A"/>
    <property type="match status" value="1"/>
</dbReference>
<evidence type="ECO:0000256" key="2">
    <source>
        <dbReference type="ARBA" id="ARBA00022801"/>
    </source>
</evidence>
<dbReference type="CDD" id="cd16146">
    <property type="entry name" value="ARS_like"/>
    <property type="match status" value="1"/>
</dbReference>
<feature type="signal peptide" evidence="3">
    <location>
        <begin position="1"/>
        <end position="21"/>
    </location>
</feature>
<dbReference type="InterPro" id="IPR000917">
    <property type="entry name" value="Sulfatase_N"/>
</dbReference>
<dbReference type="PANTHER" id="PTHR42693:SF53">
    <property type="entry name" value="ENDO-4-O-SULFATASE"/>
    <property type="match status" value="1"/>
</dbReference>
<evidence type="ECO:0000313" key="6">
    <source>
        <dbReference type="Proteomes" id="UP000249873"/>
    </source>
</evidence>
<dbReference type="InterPro" id="IPR050738">
    <property type="entry name" value="Sulfatase"/>
</dbReference>
<dbReference type="InterPro" id="IPR017850">
    <property type="entry name" value="Alkaline_phosphatase_core_sf"/>
</dbReference>
<keyword evidence="3" id="KW-0732">Signal</keyword>
<comment type="similarity">
    <text evidence="1">Belongs to the sulfatase family.</text>
</comment>
<dbReference type="EMBL" id="CP029480">
    <property type="protein sequence ID" value="AWV98384.1"/>
    <property type="molecule type" value="Genomic_DNA"/>
</dbReference>
<keyword evidence="2" id="KW-0378">Hydrolase</keyword>
<reference evidence="5 6" key="1">
    <citation type="submission" date="2018-05" db="EMBL/GenBank/DDBJ databases">
        <title>Complete genome sequence of Arcticibacterium luteifluviistationis SM1504T, a cytophagaceae bacterium isolated from Arctic surface seawater.</title>
        <authorList>
            <person name="Li Y."/>
            <person name="Qin Q.-L."/>
        </authorList>
    </citation>
    <scope>NUCLEOTIDE SEQUENCE [LARGE SCALE GENOMIC DNA]</scope>
    <source>
        <strain evidence="5 6">SM1504</strain>
    </source>
</reference>
<feature type="domain" description="Sulfatase N-terminal" evidence="4">
    <location>
        <begin position="29"/>
        <end position="343"/>
    </location>
</feature>
<name>A0A2Z4GB69_9BACT</name>
<protein>
    <submittedName>
        <fullName evidence="5">N-acetylgalactosamine 6-sulfate sulfatase</fullName>
    </submittedName>
</protein>
<dbReference type="Gene3D" id="3.40.720.10">
    <property type="entry name" value="Alkaline Phosphatase, subunit A"/>
    <property type="match status" value="1"/>
</dbReference>
<dbReference type="Proteomes" id="UP000249873">
    <property type="component" value="Chromosome"/>
</dbReference>
<dbReference type="PROSITE" id="PS51257">
    <property type="entry name" value="PROKAR_LIPOPROTEIN"/>
    <property type="match status" value="1"/>
</dbReference>
<dbReference type="OrthoDB" id="9764377at2"/>
<proteinExistence type="inferred from homology"/>
<evidence type="ECO:0000256" key="1">
    <source>
        <dbReference type="ARBA" id="ARBA00008779"/>
    </source>
</evidence>
<dbReference type="KEGG" id="als:DJ013_09455"/>
<gene>
    <name evidence="5" type="ORF">DJ013_09455</name>
</gene>
<evidence type="ECO:0000259" key="4">
    <source>
        <dbReference type="Pfam" id="PF00884"/>
    </source>
</evidence>
<keyword evidence="6" id="KW-1185">Reference proteome</keyword>
<feature type="chain" id="PRO_5016318924" evidence="3">
    <location>
        <begin position="22"/>
        <end position="596"/>
    </location>
</feature>
<dbReference type="GO" id="GO:0004065">
    <property type="term" value="F:arylsulfatase activity"/>
    <property type="evidence" value="ECO:0007669"/>
    <property type="project" value="TreeGrafter"/>
</dbReference>
<dbReference type="Gene3D" id="3.30.1120.10">
    <property type="match status" value="1"/>
</dbReference>
<evidence type="ECO:0000313" key="5">
    <source>
        <dbReference type="EMBL" id="AWV98384.1"/>
    </source>
</evidence>
<dbReference type="PANTHER" id="PTHR42693">
    <property type="entry name" value="ARYLSULFATASE FAMILY MEMBER"/>
    <property type="match status" value="1"/>
</dbReference>
<sequence>MKAIQVFSVLCIFGTALFGCAEQESNSKPNVVFILTDDQGYGDLGCNGNEWIQTPNIDSLYNESVSFSDYHVGTTCAPSRGGLMTGKFSNNVGVWHTIMGREILNEGEATMAEFFKDNAYRTSMFGKWHLGDNYPFRPQDRGFDESVIHKGGGVGQQPDYWNNDYFSDTYFRNGVAEKFDGYCTDVWFSEAQKFIEKSKDEPFFCYIALNAPHSPYNVPSKYSDLYEGQENIPNPEFYGMITNIDENVGKLRAFLAEKGLAENTIFIYMSDNGTAAGVSFDKNGDVKKGFNAGMRGTKGSEYEGGHRVPFIMHWPNGNLAQRKDINTLTSYVDFFPTLADLCGLATPSTKLDGISLKNVIYNNENPDRVLVVDTQREDDLIKWKQPSIMKDKWRMIGGNELYNIKSDPGQRDNLAEQHPALMDSLKAAYEIWWKGTEAAAAQMTYIPVGNDIPELVQLNSHDLHTAVGHPTWNQNQVRSGSGAMGYWPIEVKNDGKYEVELCRWPKESGLGLRDAAPVGDEIPGKNQYKEGEQWLINGAELVIDENTHVLAAPKMGERAVFTLDLKKGKQIMKASFKVDSGDKRQVFYAYVKPLAQ</sequence>
<organism evidence="5 6">
    <name type="scientific">Arcticibacterium luteifluviistationis</name>
    <dbReference type="NCBI Taxonomy" id="1784714"/>
    <lineage>
        <taxon>Bacteria</taxon>
        <taxon>Pseudomonadati</taxon>
        <taxon>Bacteroidota</taxon>
        <taxon>Cytophagia</taxon>
        <taxon>Cytophagales</taxon>
        <taxon>Leadbetterellaceae</taxon>
        <taxon>Arcticibacterium</taxon>
    </lineage>
</organism>
<dbReference type="AlphaFoldDB" id="A0A2Z4GB69"/>
<dbReference type="RefSeq" id="WP_111371577.1">
    <property type="nucleotide sequence ID" value="NZ_CP029480.1"/>
</dbReference>